<feature type="region of interest" description="Disordered" evidence="5">
    <location>
        <begin position="526"/>
        <end position="551"/>
    </location>
</feature>
<dbReference type="InterPro" id="IPR012677">
    <property type="entry name" value="Nucleotide-bd_a/b_plait_sf"/>
</dbReference>
<comment type="subcellular location">
    <subcellularLocation>
        <location evidence="1">Nucleus</location>
    </subcellularLocation>
</comment>
<dbReference type="EMBL" id="NMUH01004234">
    <property type="protein sequence ID" value="MQM08897.1"/>
    <property type="molecule type" value="Genomic_DNA"/>
</dbReference>
<evidence type="ECO:0000259" key="6">
    <source>
        <dbReference type="PROSITE" id="PS50102"/>
    </source>
</evidence>
<evidence type="ECO:0000256" key="1">
    <source>
        <dbReference type="ARBA" id="ARBA00004123"/>
    </source>
</evidence>
<name>A0A843WM95_COLES</name>
<dbReference type="CDD" id="cd21546">
    <property type="entry name" value="SPOC_FPA-like"/>
    <property type="match status" value="1"/>
</dbReference>
<keyword evidence="2 4" id="KW-0694">RNA-binding</keyword>
<evidence type="ECO:0000256" key="4">
    <source>
        <dbReference type="PROSITE-ProRule" id="PRU00176"/>
    </source>
</evidence>
<dbReference type="Pfam" id="PF07744">
    <property type="entry name" value="SPOC"/>
    <property type="match status" value="1"/>
</dbReference>
<dbReference type="GO" id="GO:0005634">
    <property type="term" value="C:nucleus"/>
    <property type="evidence" value="ECO:0007669"/>
    <property type="project" value="UniProtKB-SubCell"/>
</dbReference>
<dbReference type="SUPFAM" id="SSF54928">
    <property type="entry name" value="RNA-binding domain, RBD"/>
    <property type="match status" value="2"/>
</dbReference>
<dbReference type="SMART" id="SM00360">
    <property type="entry name" value="RRM"/>
    <property type="match status" value="3"/>
</dbReference>
<dbReference type="InterPro" id="IPR012921">
    <property type="entry name" value="SPOC_C"/>
</dbReference>
<dbReference type="PANTHER" id="PTHR23189">
    <property type="entry name" value="RNA RECOGNITION MOTIF-CONTAINING"/>
    <property type="match status" value="1"/>
</dbReference>
<feature type="domain" description="RRM" evidence="6">
    <location>
        <begin position="108"/>
        <end position="180"/>
    </location>
</feature>
<evidence type="ECO:0000313" key="8">
    <source>
        <dbReference type="Proteomes" id="UP000652761"/>
    </source>
</evidence>
<feature type="region of interest" description="Disordered" evidence="5">
    <location>
        <begin position="73"/>
        <end position="114"/>
    </location>
</feature>
<dbReference type="OrthoDB" id="439808at2759"/>
<dbReference type="PROSITE" id="PS50102">
    <property type="entry name" value="RRM"/>
    <property type="match status" value="3"/>
</dbReference>
<feature type="compositionally biased region" description="Polar residues" evidence="5">
    <location>
        <begin position="951"/>
        <end position="975"/>
    </location>
</feature>
<dbReference type="InterPro" id="IPR000504">
    <property type="entry name" value="RRM_dom"/>
</dbReference>
<feature type="region of interest" description="Disordered" evidence="5">
    <location>
        <begin position="1034"/>
        <end position="1054"/>
    </location>
</feature>
<keyword evidence="8" id="KW-1185">Reference proteome</keyword>
<accession>A0A843WM95</accession>
<protein>
    <recommendedName>
        <fullName evidence="6">RRM domain-containing protein</fullName>
    </recommendedName>
</protein>
<dbReference type="Pfam" id="PF00076">
    <property type="entry name" value="RRM_1"/>
    <property type="match status" value="3"/>
</dbReference>
<evidence type="ECO:0000256" key="5">
    <source>
        <dbReference type="SAM" id="MobiDB-lite"/>
    </source>
</evidence>
<comment type="caution">
    <text evidence="7">The sequence shown here is derived from an EMBL/GenBank/DDBJ whole genome shotgun (WGS) entry which is preliminary data.</text>
</comment>
<sequence>QRRPTAGACPVPVPIRLNKPKRTRRSLSLCVTADPSPPPVDSAPGNPSADLHRSRSRSSPFFLVDPRFLLSQGTPIAMAPPPPAKQTGDPRDPPSGKGEVEEEAEPSGNLWVGNLPPDAVDAELTPLFARYGALESVSTFPARNYAFVHFKRHDDAQAAKDALQGVPVRGNPIKIEFARPAKPCKQLWVGGISSSVTKEQLEDEFLKFGKIEDYKFLRDRNCALIDFYKIDDANAALKSMNGKRFGGEQIRVDYLRSQPSRRDWSDYPEARDGYLSNKRGMSQPEPLWMPPDSTRFFPEASHYGHKRLPPPGGRRDGLPSKVLCIAYPPSVQIDEQMLHNAMILFGEIECIKSFPSRHFSLVEFRSIDEARRAKEGLQGRLFNDPRIQILFSDSELVAPKDNLPFIPGPRGGPRGDMFFGEHPFGPMEYFGPGHPMASSNFPGALPPNMSGSNMLGRPFAPQGFDPLHGSSEFFNDLNVPAHHFPDINVNNPMAANFRRLSPSLPGVLSPAPGMRPPMIPLPGMWDGPDGRDPKRSRIDGPPTDEGPLLSRRMGVQGIIEPYVLHEPGRGATGPGSPISVKGPVGGFPGPNEHHIPSSRDYCWRGIIAKGGTPVCHARCVPLGKGVESPFPEIVNCSARTGLDMLTKHYTEAVGFDVVFFLPDSEDDFASYTEFLRYLGLKSRAGVAKLDDGATLFLVPPSEFLTKVLKVSGPERLYGVLLKMPQQAGAAMLQPKHAALSSASLFADRRQTPPPQTGYSVAPWNDDQAPQVEYNRPEESVPRTTVGKPFLGRNDESRPTQSVALDYVSNPASAQPVEVSLTPELIATLASVIPSSALPSSSGNQIPLNASMKPTSVSVPMIPEKGGMPQQIWTQEPQAPAVFEQPSHPSIPLMHQFGNHSVQMPPYVSMAHLPDTSGHVFGGTHVQDNIQSTHQAASIPTMPFNNYPIPPQSGQFSASHANQQAQMDSGFSSNKNYAISQPAEGLLRATGPQQSNPSTSSQVQGGNALQHWIVSPLTADKVNTDFPTQVQHLQNAMSSAAQGSSEGEADKNQRYQSTLQLAASLLLQIQQQQQQANAQAMQGSGNQQ</sequence>
<feature type="region of interest" description="Disordered" evidence="5">
    <location>
        <begin position="940"/>
        <end position="975"/>
    </location>
</feature>
<proteinExistence type="predicted"/>
<feature type="compositionally biased region" description="Low complexity" evidence="5">
    <location>
        <begin position="1035"/>
        <end position="1045"/>
    </location>
</feature>
<organism evidence="7 8">
    <name type="scientific">Colocasia esculenta</name>
    <name type="common">Wild taro</name>
    <name type="synonym">Arum esculentum</name>
    <dbReference type="NCBI Taxonomy" id="4460"/>
    <lineage>
        <taxon>Eukaryota</taxon>
        <taxon>Viridiplantae</taxon>
        <taxon>Streptophyta</taxon>
        <taxon>Embryophyta</taxon>
        <taxon>Tracheophyta</taxon>
        <taxon>Spermatophyta</taxon>
        <taxon>Magnoliopsida</taxon>
        <taxon>Liliopsida</taxon>
        <taxon>Araceae</taxon>
        <taxon>Aroideae</taxon>
        <taxon>Colocasieae</taxon>
        <taxon>Colocasia</taxon>
    </lineage>
</organism>
<feature type="domain" description="RRM" evidence="6">
    <location>
        <begin position="185"/>
        <end position="257"/>
    </location>
</feature>
<evidence type="ECO:0000256" key="2">
    <source>
        <dbReference type="ARBA" id="ARBA00022884"/>
    </source>
</evidence>
<dbReference type="Gene3D" id="3.30.70.330">
    <property type="match status" value="3"/>
</dbReference>
<evidence type="ECO:0000256" key="3">
    <source>
        <dbReference type="ARBA" id="ARBA00023242"/>
    </source>
</evidence>
<feature type="region of interest" description="Disordered" evidence="5">
    <location>
        <begin position="747"/>
        <end position="766"/>
    </location>
</feature>
<dbReference type="CDD" id="cd00590">
    <property type="entry name" value="RRM_SF"/>
    <property type="match status" value="2"/>
</dbReference>
<dbReference type="InterPro" id="IPR035979">
    <property type="entry name" value="RBD_domain_sf"/>
</dbReference>
<dbReference type="GO" id="GO:0003723">
    <property type="term" value="F:RNA binding"/>
    <property type="evidence" value="ECO:0007669"/>
    <property type="project" value="UniProtKB-UniRule"/>
</dbReference>
<keyword evidence="3" id="KW-0539">Nucleus</keyword>
<gene>
    <name evidence="7" type="ORF">Taro_041761</name>
</gene>
<dbReference type="Proteomes" id="UP000652761">
    <property type="component" value="Unassembled WGS sequence"/>
</dbReference>
<feature type="region of interest" description="Disordered" evidence="5">
    <location>
        <begin position="772"/>
        <end position="797"/>
    </location>
</feature>
<reference evidence="7" key="1">
    <citation type="submission" date="2017-07" db="EMBL/GenBank/DDBJ databases">
        <title>Taro Niue Genome Assembly and Annotation.</title>
        <authorList>
            <person name="Atibalentja N."/>
            <person name="Keating K."/>
            <person name="Fields C.J."/>
        </authorList>
    </citation>
    <scope>NUCLEOTIDE SEQUENCE</scope>
    <source>
        <strain evidence="7">Niue_2</strain>
        <tissue evidence="7">Leaf</tissue>
    </source>
</reference>
<evidence type="ECO:0000313" key="7">
    <source>
        <dbReference type="EMBL" id="MQM08897.1"/>
    </source>
</evidence>
<feature type="region of interest" description="Disordered" evidence="5">
    <location>
        <begin position="1"/>
        <end position="57"/>
    </location>
</feature>
<dbReference type="AlphaFoldDB" id="A0A843WM95"/>
<feature type="non-terminal residue" evidence="7">
    <location>
        <position position="1087"/>
    </location>
</feature>
<feature type="domain" description="RRM" evidence="6">
    <location>
        <begin position="320"/>
        <end position="394"/>
    </location>
</feature>
<feature type="compositionally biased region" description="Basic and acidic residues" evidence="5">
    <location>
        <begin position="528"/>
        <end position="538"/>
    </location>
</feature>